<gene>
    <name evidence="1" type="ORF">AVENP_1549</name>
</gene>
<dbReference type="RefSeq" id="WP_128358469.1">
    <property type="nucleotide sequence ID" value="NZ_CP053840.1"/>
</dbReference>
<accession>A0AAE7B9J8</accession>
<evidence type="ECO:0000313" key="2">
    <source>
        <dbReference type="Proteomes" id="UP000503482"/>
    </source>
</evidence>
<dbReference type="AlphaFoldDB" id="A0AAE7B9J8"/>
<evidence type="ECO:0008006" key="3">
    <source>
        <dbReference type="Google" id="ProtNLM"/>
    </source>
</evidence>
<dbReference type="Proteomes" id="UP000503482">
    <property type="component" value="Chromosome"/>
</dbReference>
<organism evidence="1 2">
    <name type="scientific">Arcobacter venerupis</name>
    <dbReference type="NCBI Taxonomy" id="1054033"/>
    <lineage>
        <taxon>Bacteria</taxon>
        <taxon>Pseudomonadati</taxon>
        <taxon>Campylobacterota</taxon>
        <taxon>Epsilonproteobacteria</taxon>
        <taxon>Campylobacterales</taxon>
        <taxon>Arcobacteraceae</taxon>
        <taxon>Arcobacter</taxon>
    </lineage>
</organism>
<name>A0AAE7B9J8_9BACT</name>
<evidence type="ECO:0000313" key="1">
    <source>
        <dbReference type="EMBL" id="QKF67101.1"/>
    </source>
</evidence>
<dbReference type="EMBL" id="CP053840">
    <property type="protein sequence ID" value="QKF67101.1"/>
    <property type="molecule type" value="Genomic_DNA"/>
</dbReference>
<dbReference type="KEGG" id="avp:AVENP_1549"/>
<keyword evidence="2" id="KW-1185">Reference proteome</keyword>
<proteinExistence type="predicted"/>
<sequence length="327" mass="38497">MRIVFNIFLAVVLTLFFSACSTKRLTIKSLYPSKIEKDKIYTIRVDRFYRDDVNQTASLVDKIANKTIDNKRVFELKNNDFGTDAILTGEVLNSSLDIQVYYRTEVDYARCRYYRYDERSKSKQCIEYRTRLIPCEKREYNVTTNIKLIKPITNNLIYAKTYDKSSFDSMCYDYHPYPFYSNTSDKFRVNSQIANDIASDILDDISPHYVYYDIEIIDELNKETLIFSKEQEKKFEKVVELILTKNLDLAKIELEKLDNEFNGKSFEVIYNLALINEAYNQLQVANQLYNKAKLLTLDPEYLELINFGISRTSKNLEEKIKAKSQLP</sequence>
<reference evidence="1 2" key="1">
    <citation type="submission" date="2020-05" db="EMBL/GenBank/DDBJ databases">
        <title>Complete genome sequencing of Campylobacter and Arcobacter type strains.</title>
        <authorList>
            <person name="Miller W.G."/>
            <person name="Yee E."/>
        </authorList>
    </citation>
    <scope>NUCLEOTIDE SEQUENCE [LARGE SCALE GENOMIC DNA]</scope>
    <source>
        <strain evidence="1 2">LMG 26156</strain>
    </source>
</reference>
<dbReference type="PROSITE" id="PS51257">
    <property type="entry name" value="PROKAR_LIPOPROTEIN"/>
    <property type="match status" value="1"/>
</dbReference>
<protein>
    <recommendedName>
        <fullName evidence="3">Lipoprotein</fullName>
    </recommendedName>
</protein>